<evidence type="ECO:0000313" key="2">
    <source>
        <dbReference type="EMBL" id="SNS09960.1"/>
    </source>
</evidence>
<proteinExistence type="predicted"/>
<keyword evidence="3" id="KW-1185">Reference proteome</keyword>
<protein>
    <submittedName>
        <fullName evidence="2">Polysaccharide pyruvyl transferase</fullName>
    </submittedName>
</protein>
<dbReference type="Proteomes" id="UP000198379">
    <property type="component" value="Unassembled WGS sequence"/>
</dbReference>
<feature type="domain" description="Polysaccharide pyruvyl transferase" evidence="1">
    <location>
        <begin position="88"/>
        <end position="206"/>
    </location>
</feature>
<dbReference type="GO" id="GO:0016740">
    <property type="term" value="F:transferase activity"/>
    <property type="evidence" value="ECO:0007669"/>
    <property type="project" value="UniProtKB-KW"/>
</dbReference>
<accession>A0A239BPN4</accession>
<dbReference type="InterPro" id="IPR007345">
    <property type="entry name" value="Polysacch_pyruvyl_Trfase"/>
</dbReference>
<dbReference type="AlphaFoldDB" id="A0A239BPN4"/>
<keyword evidence="2" id="KW-0808">Transferase</keyword>
<evidence type="ECO:0000259" key="1">
    <source>
        <dbReference type="Pfam" id="PF04230"/>
    </source>
</evidence>
<name>A0A239BPN4_9FLAO</name>
<dbReference type="EMBL" id="FZNY01000006">
    <property type="protein sequence ID" value="SNS09960.1"/>
    <property type="molecule type" value="Genomic_DNA"/>
</dbReference>
<gene>
    <name evidence="2" type="ORF">SAMN06265376_106352</name>
</gene>
<evidence type="ECO:0000313" key="3">
    <source>
        <dbReference type="Proteomes" id="UP000198379"/>
    </source>
</evidence>
<sequence length="277" mass="31966">MIRYNMSKQIPLFYWSSKVFEKKDQENYGDILSAQIVSWVSGKEVSFYNAPQKKKSWFKKSYLMAIGSIMNYTQPKAMVWGSGIISRKDQFSNATFCAVRGPLSRKRILELGYSCPEVYGDPAILLPDYYVPAIEKKYAYGFIPHYVDYDVVSGWYDTEENTTVLNLINDDVYHTTDRILECKKIISSSLHGVIVAQTYGIPAVWVQFSNKLSGDNVKYDDYFLSVGITPYKPIFIEEKIPLQEYEAIFSTVETIPDIEKLKEVRIMLKNAFPKEFL</sequence>
<dbReference type="Pfam" id="PF04230">
    <property type="entry name" value="PS_pyruv_trans"/>
    <property type="match status" value="1"/>
</dbReference>
<organism evidence="2 3">
    <name type="scientific">Dokdonia pacifica</name>
    <dbReference type="NCBI Taxonomy" id="1627892"/>
    <lineage>
        <taxon>Bacteria</taxon>
        <taxon>Pseudomonadati</taxon>
        <taxon>Bacteroidota</taxon>
        <taxon>Flavobacteriia</taxon>
        <taxon>Flavobacteriales</taxon>
        <taxon>Flavobacteriaceae</taxon>
        <taxon>Dokdonia</taxon>
    </lineage>
</organism>
<reference evidence="2 3" key="1">
    <citation type="submission" date="2017-06" db="EMBL/GenBank/DDBJ databases">
        <authorList>
            <person name="Kim H.J."/>
            <person name="Triplett B.A."/>
        </authorList>
    </citation>
    <scope>NUCLEOTIDE SEQUENCE [LARGE SCALE GENOMIC DNA]</scope>
    <source>
        <strain evidence="2 3">DSM 25597</strain>
    </source>
</reference>